<reference evidence="1 2" key="1">
    <citation type="submission" date="2016-10" db="EMBL/GenBank/DDBJ databases">
        <authorList>
            <person name="de Groot N.N."/>
        </authorList>
    </citation>
    <scope>NUCLEOTIDE SEQUENCE [LARGE SCALE GENOMIC DNA]</scope>
    <source>
        <strain evidence="1 2">S137</strain>
    </source>
</reference>
<name>A0A1H0SKP4_SELRU</name>
<dbReference type="EMBL" id="FNJQ01000018">
    <property type="protein sequence ID" value="SDP42099.1"/>
    <property type="molecule type" value="Genomic_DNA"/>
</dbReference>
<dbReference type="RefSeq" id="WP_074572459.1">
    <property type="nucleotide sequence ID" value="NZ_FNJQ01000018.1"/>
</dbReference>
<dbReference type="OrthoDB" id="2454247at2"/>
<organism evidence="1 2">
    <name type="scientific">Selenomonas ruminantium</name>
    <dbReference type="NCBI Taxonomy" id="971"/>
    <lineage>
        <taxon>Bacteria</taxon>
        <taxon>Bacillati</taxon>
        <taxon>Bacillota</taxon>
        <taxon>Negativicutes</taxon>
        <taxon>Selenomonadales</taxon>
        <taxon>Selenomonadaceae</taxon>
        <taxon>Selenomonas</taxon>
    </lineage>
</organism>
<evidence type="ECO:0000313" key="1">
    <source>
        <dbReference type="EMBL" id="SDP42099.1"/>
    </source>
</evidence>
<gene>
    <name evidence="1" type="ORF">SAMN05216366_11828</name>
</gene>
<proteinExistence type="predicted"/>
<protein>
    <recommendedName>
        <fullName evidence="3">DUF2922 domain-containing protein</fullName>
    </recommendedName>
</protein>
<sequence>MKSTLKMILTLENGKSTTLSLADPREDITNAEVMEALDEIIAKKAISVSGSPVTAVKRIYVQDVADKALV</sequence>
<evidence type="ECO:0008006" key="3">
    <source>
        <dbReference type="Google" id="ProtNLM"/>
    </source>
</evidence>
<accession>A0A1H0SKP4</accession>
<evidence type="ECO:0000313" key="2">
    <source>
        <dbReference type="Proteomes" id="UP000182412"/>
    </source>
</evidence>
<dbReference type="AlphaFoldDB" id="A0A1H0SKP4"/>
<dbReference type="Proteomes" id="UP000182412">
    <property type="component" value="Unassembled WGS sequence"/>
</dbReference>
<dbReference type="Pfam" id="PF11148">
    <property type="entry name" value="DUF2922"/>
    <property type="match status" value="1"/>
</dbReference>
<dbReference type="InterPro" id="IPR021321">
    <property type="entry name" value="DUF2922"/>
</dbReference>